<evidence type="ECO:0000256" key="2">
    <source>
        <dbReference type="SAM" id="SignalP"/>
    </source>
</evidence>
<dbReference type="OrthoDB" id="181223at2"/>
<organism evidence="3 4">
    <name type="scientific">Brevifollis gellanilyticus</name>
    <dbReference type="NCBI Taxonomy" id="748831"/>
    <lineage>
        <taxon>Bacteria</taxon>
        <taxon>Pseudomonadati</taxon>
        <taxon>Verrucomicrobiota</taxon>
        <taxon>Verrucomicrobiia</taxon>
        <taxon>Verrucomicrobiales</taxon>
        <taxon>Verrucomicrobiaceae</taxon>
    </lineage>
</organism>
<evidence type="ECO:0000313" key="4">
    <source>
        <dbReference type="Proteomes" id="UP000321577"/>
    </source>
</evidence>
<protein>
    <submittedName>
        <fullName evidence="3">Uncharacterized protein</fullName>
    </submittedName>
</protein>
<keyword evidence="1" id="KW-0812">Transmembrane</keyword>
<dbReference type="Proteomes" id="UP000321577">
    <property type="component" value="Unassembled WGS sequence"/>
</dbReference>
<feature type="chain" id="PRO_5022130199" evidence="2">
    <location>
        <begin position="26"/>
        <end position="445"/>
    </location>
</feature>
<evidence type="ECO:0000256" key="1">
    <source>
        <dbReference type="SAM" id="Phobius"/>
    </source>
</evidence>
<feature type="signal peptide" evidence="2">
    <location>
        <begin position="1"/>
        <end position="25"/>
    </location>
</feature>
<reference evidence="3 4" key="1">
    <citation type="submission" date="2019-07" db="EMBL/GenBank/DDBJ databases">
        <title>Whole genome shotgun sequence of Brevifollis gellanilyticus NBRC 108608.</title>
        <authorList>
            <person name="Hosoyama A."/>
            <person name="Uohara A."/>
            <person name="Ohji S."/>
            <person name="Ichikawa N."/>
        </authorList>
    </citation>
    <scope>NUCLEOTIDE SEQUENCE [LARGE SCALE GENOMIC DNA]</scope>
    <source>
        <strain evidence="3 4">NBRC 108608</strain>
    </source>
</reference>
<gene>
    <name evidence="3" type="ORF">BGE01nite_41560</name>
</gene>
<sequence>MHTLRSLACVVTVFGWLFASASTFAAETPASAETDRLAASLEEKASTIGSHLLSGFKENSAVLPGIGLAEGVSEITGVAISPMLGISAVGAWKYWHTEASARASLPWYCQPWAWGTGLTLIGICLFKDLFGAAVPGILKKPLDWIELFENKASALVASAAFVPLVALAMSDYERIQPDQANAVLTGSGLAVAPLANVIHASLQSPWVTVPLSLALFGVIWLTSHAIHVLIALSPFSLVDSGLKLMKLSVLALLTGCAAMIHTVSPVPAMVVCGIIALVSLLLARWSFRLLVFGSVMVTDLLFGKNTESGDVREQGLRAFLARPLQGIPARSRGRLEIDATSGQVWFVRRPWLILPVKKIALPVDGLVMCKGLLYPSLGQRHTPDSKVRRLCLLLPRYRGVELSIATRLRCTETLDSALVRGFKAARQWFIDVTSSAAGTESKLSS</sequence>
<comment type="caution">
    <text evidence="3">The sequence shown here is derived from an EMBL/GenBank/DDBJ whole genome shotgun (WGS) entry which is preliminary data.</text>
</comment>
<evidence type="ECO:0000313" key="3">
    <source>
        <dbReference type="EMBL" id="GEP44865.1"/>
    </source>
</evidence>
<dbReference type="RefSeq" id="WP_146853220.1">
    <property type="nucleotide sequence ID" value="NZ_BKAG01000037.1"/>
</dbReference>
<keyword evidence="1" id="KW-0472">Membrane</keyword>
<keyword evidence="2" id="KW-0732">Signal</keyword>
<feature type="transmembrane region" description="Helical" evidence="1">
    <location>
        <begin position="208"/>
        <end position="232"/>
    </location>
</feature>
<dbReference type="EMBL" id="BKAG01000037">
    <property type="protein sequence ID" value="GEP44865.1"/>
    <property type="molecule type" value="Genomic_DNA"/>
</dbReference>
<feature type="transmembrane region" description="Helical" evidence="1">
    <location>
        <begin position="112"/>
        <end position="132"/>
    </location>
</feature>
<feature type="transmembrane region" description="Helical" evidence="1">
    <location>
        <begin position="182"/>
        <end position="202"/>
    </location>
</feature>
<keyword evidence="4" id="KW-1185">Reference proteome</keyword>
<accession>A0A512MDQ1</accession>
<name>A0A512MDQ1_9BACT</name>
<dbReference type="AlphaFoldDB" id="A0A512MDQ1"/>
<feature type="transmembrane region" description="Helical" evidence="1">
    <location>
        <begin position="244"/>
        <end position="262"/>
    </location>
</feature>
<keyword evidence="1" id="KW-1133">Transmembrane helix</keyword>
<proteinExistence type="predicted"/>
<feature type="transmembrane region" description="Helical" evidence="1">
    <location>
        <begin position="152"/>
        <end position="170"/>
    </location>
</feature>